<gene>
    <name evidence="14" type="primary">pdxH</name>
    <name evidence="14" type="ORF">CWD77_14285</name>
</gene>
<evidence type="ECO:0000256" key="4">
    <source>
        <dbReference type="ARBA" id="ARBA00011738"/>
    </source>
</evidence>
<feature type="binding site" evidence="10">
    <location>
        <begin position="186"/>
        <end position="188"/>
    </location>
    <ligand>
        <name>substrate</name>
    </ligand>
</feature>
<evidence type="ECO:0000259" key="12">
    <source>
        <dbReference type="Pfam" id="PF01243"/>
    </source>
</evidence>
<feature type="binding site" evidence="11">
    <location>
        <position position="78"/>
    </location>
    <ligand>
        <name>FMN</name>
        <dbReference type="ChEBI" id="CHEBI:58210"/>
    </ligand>
</feature>
<name>A0A2N0VEZ4_9BACT</name>
<dbReference type="EMBL" id="PISP01000006">
    <property type="protein sequence ID" value="PKD42755.1"/>
    <property type="molecule type" value="Genomic_DNA"/>
</dbReference>
<dbReference type="PANTHER" id="PTHR10851:SF0">
    <property type="entry name" value="PYRIDOXINE-5'-PHOSPHATE OXIDASE"/>
    <property type="match status" value="1"/>
</dbReference>
<organism evidence="14 15">
    <name type="scientific">Rhodohalobacter barkolensis</name>
    <dbReference type="NCBI Taxonomy" id="2053187"/>
    <lineage>
        <taxon>Bacteria</taxon>
        <taxon>Pseudomonadati</taxon>
        <taxon>Balneolota</taxon>
        <taxon>Balneolia</taxon>
        <taxon>Balneolales</taxon>
        <taxon>Balneolaceae</taxon>
        <taxon>Rhodohalobacter</taxon>
    </lineage>
</organism>
<feature type="domain" description="Pyridoxine 5'-phosphate oxidase dimerisation C-terminal" evidence="13">
    <location>
        <begin position="167"/>
        <end position="207"/>
    </location>
</feature>
<comment type="cofactor">
    <cofactor evidence="11">
        <name>FMN</name>
        <dbReference type="ChEBI" id="CHEBI:58210"/>
    </cofactor>
    <text evidence="11">Binds 1 FMN per subunit.</text>
</comment>
<feature type="binding site" evidence="11">
    <location>
        <position position="100"/>
    </location>
    <ligand>
        <name>FMN</name>
        <dbReference type="ChEBI" id="CHEBI:58210"/>
    </ligand>
</feature>
<keyword evidence="6 11" id="KW-0288">FMN</keyword>
<dbReference type="HAMAP" id="MF_01629">
    <property type="entry name" value="PdxH"/>
    <property type="match status" value="1"/>
</dbReference>
<reference evidence="14 15" key="1">
    <citation type="submission" date="2017-11" db="EMBL/GenBank/DDBJ databases">
        <title>Rhodohalobacter 15182 sp. nov., isolated from a salt lake.</title>
        <authorList>
            <person name="Han S."/>
        </authorList>
    </citation>
    <scope>NUCLEOTIDE SEQUENCE [LARGE SCALE GENOMIC DNA]</scope>
    <source>
        <strain evidence="14 15">15182</strain>
    </source>
</reference>
<keyword evidence="15" id="KW-1185">Reference proteome</keyword>
<comment type="subunit">
    <text evidence="4">Homodimer.</text>
</comment>
<comment type="pathway">
    <text evidence="1">Cofactor metabolism; pyridoxal 5'-phosphate salvage; pyridoxal 5'-phosphate from pyridoxamine 5'-phosphate: step 1/1.</text>
</comment>
<dbReference type="OrthoDB" id="9780392at2"/>
<sequence length="207" mass="24073">MLRREYAGEPFLEEHVSEDPIRQFADWFDEAVDKIKTDPNAMILATADQDGKPSSRTVLLKGYDENGFVFYTNYGSRKGRQILENPQVSITFYWPELMRQIHIEGQAEKVSEEQSDAYFSKRPSASQLSALASSQSETVESRKTLEKQLKAMEKKFSGGKITRPENWGGFRVKPNRIEFWQGRLNRLHDRICYKKKDGEWKIFRLAP</sequence>
<evidence type="ECO:0000256" key="2">
    <source>
        <dbReference type="ARBA" id="ARBA00005037"/>
    </source>
</evidence>
<dbReference type="Pfam" id="PF10590">
    <property type="entry name" value="PNP_phzG_C"/>
    <property type="match status" value="1"/>
</dbReference>
<feature type="binding site" evidence="10">
    <location>
        <position position="122"/>
    </location>
    <ligand>
        <name>substrate</name>
    </ligand>
</feature>
<comment type="pathway">
    <text evidence="2">Cofactor metabolism; pyridoxal 5'-phosphate salvage; pyridoxal 5'-phosphate from pyridoxine 5'-phosphate: step 1/1.</text>
</comment>
<feature type="binding site" evidence="11">
    <location>
        <position position="77"/>
    </location>
    <ligand>
        <name>FMN</name>
        <dbReference type="ChEBI" id="CHEBI:58210"/>
    </ligand>
</feature>
<feature type="binding site" evidence="11">
    <location>
        <position position="180"/>
    </location>
    <ligand>
        <name>FMN</name>
        <dbReference type="ChEBI" id="CHEBI:58210"/>
    </ligand>
</feature>
<dbReference type="GO" id="GO:0010181">
    <property type="term" value="F:FMN binding"/>
    <property type="evidence" value="ECO:0007669"/>
    <property type="project" value="UniProtKB-UniRule"/>
</dbReference>
<feature type="binding site" evidence="11">
    <location>
        <begin position="71"/>
        <end position="72"/>
    </location>
    <ligand>
        <name>FMN</name>
        <dbReference type="ChEBI" id="CHEBI:58210"/>
    </ligand>
</feature>
<feature type="binding site" evidence="11">
    <location>
        <position position="190"/>
    </location>
    <ligand>
        <name>FMN</name>
        <dbReference type="ChEBI" id="CHEBI:58210"/>
    </ligand>
</feature>
<dbReference type="PANTHER" id="PTHR10851">
    <property type="entry name" value="PYRIDOXINE-5-PHOSPHATE OXIDASE"/>
    <property type="match status" value="1"/>
</dbReference>
<feature type="domain" description="Pyridoxamine 5'-phosphate oxidase N-terminal" evidence="12">
    <location>
        <begin position="28"/>
        <end position="152"/>
    </location>
</feature>
<protein>
    <recommendedName>
        <fullName evidence="9">Pyridoxamine 5'-phosphate oxidase</fullName>
        <ecNumber evidence="9">1.4.3.5</ecNumber>
    </recommendedName>
</protein>
<evidence type="ECO:0000313" key="15">
    <source>
        <dbReference type="Proteomes" id="UP000233398"/>
    </source>
</evidence>
<dbReference type="EC" id="1.4.3.5" evidence="9"/>
<evidence type="ECO:0000256" key="7">
    <source>
        <dbReference type="ARBA" id="ARBA00023002"/>
    </source>
</evidence>
<dbReference type="FunFam" id="2.30.110.10:FF:000005">
    <property type="entry name" value="NAD(P)H-hydrate epimerase"/>
    <property type="match status" value="1"/>
</dbReference>
<accession>A0A2N0VEZ4</accession>
<dbReference type="Gene3D" id="2.30.110.10">
    <property type="entry name" value="Electron Transport, Fmn-binding Protein, Chain A"/>
    <property type="match status" value="1"/>
</dbReference>
<dbReference type="InterPro" id="IPR019740">
    <property type="entry name" value="Pyridox_Oxase_CS"/>
</dbReference>
<evidence type="ECO:0000256" key="3">
    <source>
        <dbReference type="ARBA" id="ARBA00007301"/>
    </source>
</evidence>
<dbReference type="SUPFAM" id="SSF50475">
    <property type="entry name" value="FMN-binding split barrel"/>
    <property type="match status" value="1"/>
</dbReference>
<dbReference type="InterPro" id="IPR012349">
    <property type="entry name" value="Split_barrel_FMN-bd"/>
</dbReference>
<keyword evidence="8" id="KW-0664">Pyridoxine biosynthesis</keyword>
<dbReference type="GO" id="GO:0004733">
    <property type="term" value="F:pyridoxamine phosphate oxidase activity"/>
    <property type="evidence" value="ECO:0007669"/>
    <property type="project" value="UniProtKB-UniRule"/>
</dbReference>
<dbReference type="InterPro" id="IPR000659">
    <property type="entry name" value="Pyridox_Oxase"/>
</dbReference>
<dbReference type="AlphaFoldDB" id="A0A2N0VEZ4"/>
<evidence type="ECO:0000256" key="1">
    <source>
        <dbReference type="ARBA" id="ARBA00004738"/>
    </source>
</evidence>
<evidence type="ECO:0000256" key="6">
    <source>
        <dbReference type="ARBA" id="ARBA00022643"/>
    </source>
</evidence>
<evidence type="ECO:0000256" key="9">
    <source>
        <dbReference type="NCBIfam" id="TIGR00558"/>
    </source>
</evidence>
<evidence type="ECO:0000259" key="13">
    <source>
        <dbReference type="Pfam" id="PF10590"/>
    </source>
</evidence>
<evidence type="ECO:0000256" key="10">
    <source>
        <dbReference type="PIRSR" id="PIRSR000190-1"/>
    </source>
</evidence>
<evidence type="ECO:0000256" key="8">
    <source>
        <dbReference type="ARBA" id="ARBA00023096"/>
    </source>
</evidence>
<keyword evidence="5" id="KW-0285">Flavoprotein</keyword>
<dbReference type="NCBIfam" id="NF004231">
    <property type="entry name" value="PRK05679.1"/>
    <property type="match status" value="1"/>
</dbReference>
<dbReference type="InterPro" id="IPR011576">
    <property type="entry name" value="Pyridox_Oxase_N"/>
</dbReference>
<dbReference type="GO" id="GO:0008615">
    <property type="term" value="P:pyridoxine biosynthetic process"/>
    <property type="evidence" value="ECO:0007669"/>
    <property type="project" value="UniProtKB-UniRule"/>
</dbReference>
<dbReference type="Pfam" id="PF01243">
    <property type="entry name" value="PNPOx_N"/>
    <property type="match status" value="1"/>
</dbReference>
<dbReference type="Proteomes" id="UP000233398">
    <property type="component" value="Unassembled WGS sequence"/>
</dbReference>
<comment type="caution">
    <text evidence="14">The sequence shown here is derived from an EMBL/GenBank/DDBJ whole genome shotgun (WGS) entry which is preliminary data.</text>
</comment>
<evidence type="ECO:0000256" key="5">
    <source>
        <dbReference type="ARBA" id="ARBA00022630"/>
    </source>
</evidence>
<feature type="binding site" evidence="10">
    <location>
        <position position="118"/>
    </location>
    <ligand>
        <name>substrate</name>
    </ligand>
</feature>
<comment type="similarity">
    <text evidence="3">Belongs to the pyridoxamine 5'-phosphate oxidase family.</text>
</comment>
<evidence type="ECO:0000313" key="14">
    <source>
        <dbReference type="EMBL" id="PKD42755.1"/>
    </source>
</evidence>
<dbReference type="InterPro" id="IPR019576">
    <property type="entry name" value="Pyridoxamine_oxidase_dimer_C"/>
</dbReference>
<feature type="binding site" evidence="11">
    <location>
        <begin position="135"/>
        <end position="136"/>
    </location>
    <ligand>
        <name>FMN</name>
        <dbReference type="ChEBI" id="CHEBI:58210"/>
    </ligand>
</feature>
<dbReference type="NCBIfam" id="TIGR00558">
    <property type="entry name" value="pdxH"/>
    <property type="match status" value="1"/>
</dbReference>
<feature type="binding site" evidence="10">
    <location>
        <position position="126"/>
    </location>
    <ligand>
        <name>substrate</name>
    </ligand>
</feature>
<keyword evidence="7" id="KW-0560">Oxidoreductase</keyword>
<proteinExistence type="inferred from homology"/>
<feature type="binding site" evidence="11">
    <location>
        <begin position="56"/>
        <end position="61"/>
    </location>
    <ligand>
        <name>FMN</name>
        <dbReference type="ChEBI" id="CHEBI:58210"/>
    </ligand>
</feature>
<feature type="binding site" evidence="10">
    <location>
        <begin position="3"/>
        <end position="6"/>
    </location>
    <ligand>
        <name>substrate</name>
    </ligand>
</feature>
<dbReference type="PROSITE" id="PS01064">
    <property type="entry name" value="PYRIDOX_OXIDASE"/>
    <property type="match status" value="1"/>
</dbReference>
<dbReference type="PIRSF" id="PIRSF000190">
    <property type="entry name" value="Pyd_amn-ph_oxd"/>
    <property type="match status" value="1"/>
</dbReference>
<feature type="binding site" evidence="10">
    <location>
        <position position="61"/>
    </location>
    <ligand>
        <name>substrate</name>
    </ligand>
</feature>
<evidence type="ECO:0000256" key="11">
    <source>
        <dbReference type="PIRSR" id="PIRSR000190-2"/>
    </source>
</evidence>